<comment type="caution">
    <text evidence="1">The sequence shown here is derived from an EMBL/GenBank/DDBJ whole genome shotgun (WGS) entry which is preliminary data.</text>
</comment>
<evidence type="ECO:0000313" key="1">
    <source>
        <dbReference type="EMBL" id="KAB2806971.1"/>
    </source>
</evidence>
<name>A0A7J5DQM9_NOCSI</name>
<dbReference type="EMBL" id="WBVM01000007">
    <property type="protein sequence ID" value="KAB2806971.1"/>
    <property type="molecule type" value="Genomic_DNA"/>
</dbReference>
<reference evidence="1 2" key="1">
    <citation type="submission" date="2019-09" db="EMBL/GenBank/DDBJ databases">
        <title>Pimelobacter sp. isolated from Paulinella.</title>
        <authorList>
            <person name="Jeong S.E."/>
        </authorList>
    </citation>
    <scope>NUCLEOTIDE SEQUENCE [LARGE SCALE GENOMIC DNA]</scope>
    <source>
        <strain evidence="1 2">Pch-N</strain>
    </source>
</reference>
<proteinExistence type="predicted"/>
<protein>
    <submittedName>
        <fullName evidence="1">Uncharacterized protein</fullName>
    </submittedName>
</protein>
<dbReference type="AlphaFoldDB" id="A0A7J5DQM9"/>
<evidence type="ECO:0000313" key="2">
    <source>
        <dbReference type="Proteomes" id="UP000449906"/>
    </source>
</evidence>
<dbReference type="RefSeq" id="WP_151583301.1">
    <property type="nucleotide sequence ID" value="NZ_WBVM01000007.1"/>
</dbReference>
<gene>
    <name evidence="1" type="ORF">F9L07_28475</name>
</gene>
<dbReference type="Proteomes" id="UP000449906">
    <property type="component" value="Unassembled WGS sequence"/>
</dbReference>
<accession>A0A7J5DQM9</accession>
<sequence>MSVLNYTTQIAAAKTVGEVQTLLAGHGASRIAVDYDGGAPVGVTFALTTAHGPRLFTLPVDVDAMHRLLTAEVKAGRLRGGKSRAVMLSREQAERVAWRVVKDWLAAQLALVQTEMAAMDQVMLPYLHADQSGRTLYAAYRDRENVLALEAGR</sequence>
<organism evidence="1 2">
    <name type="scientific">Nocardioides simplex</name>
    <name type="common">Arthrobacter simplex</name>
    <dbReference type="NCBI Taxonomy" id="2045"/>
    <lineage>
        <taxon>Bacteria</taxon>
        <taxon>Bacillati</taxon>
        <taxon>Actinomycetota</taxon>
        <taxon>Actinomycetes</taxon>
        <taxon>Propionibacteriales</taxon>
        <taxon>Nocardioidaceae</taxon>
        <taxon>Pimelobacter</taxon>
    </lineage>
</organism>